<protein>
    <submittedName>
        <fullName evidence="1">Uncharacterized protein</fullName>
    </submittedName>
</protein>
<proteinExistence type="predicted"/>
<sequence length="31" mass="2992">VGVALGLHLGGTFLSTTCVVLCCVCGGSVQP</sequence>
<accession>A0A0B2SML1</accession>
<dbReference type="Proteomes" id="UP000053555">
    <property type="component" value="Unassembled WGS sequence"/>
</dbReference>
<dbReference type="AlphaFoldDB" id="A0A0B2SML1"/>
<reference evidence="1" key="1">
    <citation type="submission" date="2014-07" db="EMBL/GenBank/DDBJ databases">
        <title>Identification of a novel salt tolerance gene in wild soybean by whole-genome sequencing.</title>
        <authorList>
            <person name="Lam H.-M."/>
            <person name="Qi X."/>
            <person name="Li M.-W."/>
            <person name="Liu X."/>
            <person name="Xie M."/>
            <person name="Ni M."/>
            <person name="Xu X."/>
        </authorList>
    </citation>
    <scope>NUCLEOTIDE SEQUENCE [LARGE SCALE GENOMIC DNA]</scope>
    <source>
        <tissue evidence="1">Root</tissue>
    </source>
</reference>
<feature type="non-terminal residue" evidence="1">
    <location>
        <position position="1"/>
    </location>
</feature>
<organism evidence="1">
    <name type="scientific">Glycine soja</name>
    <name type="common">Wild soybean</name>
    <dbReference type="NCBI Taxonomy" id="3848"/>
    <lineage>
        <taxon>Eukaryota</taxon>
        <taxon>Viridiplantae</taxon>
        <taxon>Streptophyta</taxon>
        <taxon>Embryophyta</taxon>
        <taxon>Tracheophyta</taxon>
        <taxon>Spermatophyta</taxon>
        <taxon>Magnoliopsida</taxon>
        <taxon>eudicotyledons</taxon>
        <taxon>Gunneridae</taxon>
        <taxon>Pentapetalae</taxon>
        <taxon>rosids</taxon>
        <taxon>fabids</taxon>
        <taxon>Fabales</taxon>
        <taxon>Fabaceae</taxon>
        <taxon>Papilionoideae</taxon>
        <taxon>50 kb inversion clade</taxon>
        <taxon>NPAAA clade</taxon>
        <taxon>indigoferoid/millettioid clade</taxon>
        <taxon>Phaseoleae</taxon>
        <taxon>Glycine</taxon>
        <taxon>Glycine subgen. Soja</taxon>
    </lineage>
</organism>
<gene>
    <name evidence="1" type="ORF">glysoja_030084</name>
</gene>
<name>A0A0B2SML1_GLYSO</name>
<evidence type="ECO:0000313" key="1">
    <source>
        <dbReference type="EMBL" id="KHN46083.1"/>
    </source>
</evidence>
<dbReference type="EMBL" id="KN641517">
    <property type="protein sequence ID" value="KHN46083.1"/>
    <property type="molecule type" value="Genomic_DNA"/>
</dbReference>
<feature type="non-terminal residue" evidence="1">
    <location>
        <position position="31"/>
    </location>
</feature>